<keyword evidence="3" id="KW-0862">Zinc</keyword>
<gene>
    <name evidence="6" type="ORF">QTN89_23695</name>
</gene>
<evidence type="ECO:0000256" key="3">
    <source>
        <dbReference type="ARBA" id="ARBA00022833"/>
    </source>
</evidence>
<dbReference type="SUPFAM" id="SSF90209">
    <property type="entry name" value="Ran binding protein zinc finger-like"/>
    <property type="match status" value="1"/>
</dbReference>
<name>A0ABT7PPP1_9BACT</name>
<protein>
    <submittedName>
        <fullName evidence="6">DUF2007 domain-containing protein</fullName>
    </submittedName>
</protein>
<dbReference type="Pfam" id="PF09413">
    <property type="entry name" value="DUF2007"/>
    <property type="match status" value="1"/>
</dbReference>
<evidence type="ECO:0000256" key="2">
    <source>
        <dbReference type="ARBA" id="ARBA00022771"/>
    </source>
</evidence>
<dbReference type="InterPro" id="IPR018551">
    <property type="entry name" value="DUF2007"/>
</dbReference>
<dbReference type="Gene3D" id="2.30.30.380">
    <property type="entry name" value="Zn-finger domain of Sec23/24"/>
    <property type="match status" value="1"/>
</dbReference>
<dbReference type="InterPro" id="IPR036443">
    <property type="entry name" value="Znf_RanBP2_sf"/>
</dbReference>
<keyword evidence="4" id="KW-1133">Transmembrane helix</keyword>
<keyword evidence="1" id="KW-0479">Metal-binding</keyword>
<evidence type="ECO:0000256" key="4">
    <source>
        <dbReference type="SAM" id="Phobius"/>
    </source>
</evidence>
<dbReference type="RefSeq" id="WP_289166329.1">
    <property type="nucleotide sequence ID" value="NZ_JASZZN010000022.1"/>
</dbReference>
<keyword evidence="2" id="KW-0863">Zinc-finger</keyword>
<keyword evidence="7" id="KW-1185">Reference proteome</keyword>
<dbReference type="InterPro" id="IPR001876">
    <property type="entry name" value="Znf_RanBP2"/>
</dbReference>
<dbReference type="Proteomes" id="UP001239462">
    <property type="component" value="Unassembled WGS sequence"/>
</dbReference>
<dbReference type="PROSITE" id="PS01358">
    <property type="entry name" value="ZF_RANBP2_1"/>
    <property type="match status" value="1"/>
</dbReference>
<organism evidence="6 7">
    <name type="scientific">Roseiconus lacunae</name>
    <dbReference type="NCBI Taxonomy" id="2605694"/>
    <lineage>
        <taxon>Bacteria</taxon>
        <taxon>Pseudomonadati</taxon>
        <taxon>Planctomycetota</taxon>
        <taxon>Planctomycetia</taxon>
        <taxon>Pirellulales</taxon>
        <taxon>Pirellulaceae</taxon>
        <taxon>Roseiconus</taxon>
    </lineage>
</organism>
<reference evidence="6 7" key="1">
    <citation type="submission" date="2023-06" db="EMBL/GenBank/DDBJ databases">
        <title>Roseiconus lacunae JC819 isolated from Gulf of Mannar region, Tamil Nadu.</title>
        <authorList>
            <person name="Pk S."/>
            <person name="Ch S."/>
            <person name="Ch V.R."/>
        </authorList>
    </citation>
    <scope>NUCLEOTIDE SEQUENCE [LARGE SCALE GENOMIC DNA]</scope>
    <source>
        <strain evidence="6 7">JC819</strain>
    </source>
</reference>
<evidence type="ECO:0000256" key="1">
    <source>
        <dbReference type="ARBA" id="ARBA00022723"/>
    </source>
</evidence>
<dbReference type="PROSITE" id="PS50199">
    <property type="entry name" value="ZF_RANBP2_2"/>
    <property type="match status" value="1"/>
</dbReference>
<evidence type="ECO:0000313" key="7">
    <source>
        <dbReference type="Proteomes" id="UP001239462"/>
    </source>
</evidence>
<sequence length="242" mass="26896">MSTQNQFCVLREFGDQWSAVAIQSLLSAANISSHLVGTDPSTALSMGGAPTDSLIRVRVAEEDLPRAQALLRAHDEEKQHQSAWQCERCDEPNEPTFEYCWNCDAERSQIPARQPTVGVNNNEELAPFSTSERSGSPIFHSANPYEATDLTGLANPVINREETEESVANYQYAMRRLILASICTLIIFPPLLSVLCLYLLATLPPRPQSIPVPFYRLAFVWGMMTLSIGLGIMIRFGFLPGY</sequence>
<feature type="transmembrane region" description="Helical" evidence="4">
    <location>
        <begin position="177"/>
        <end position="201"/>
    </location>
</feature>
<dbReference type="EMBL" id="JASZZN010000022">
    <property type="protein sequence ID" value="MDM4018475.1"/>
    <property type="molecule type" value="Genomic_DNA"/>
</dbReference>
<evidence type="ECO:0000313" key="6">
    <source>
        <dbReference type="EMBL" id="MDM4018475.1"/>
    </source>
</evidence>
<keyword evidence="4" id="KW-0812">Transmembrane</keyword>
<feature type="transmembrane region" description="Helical" evidence="4">
    <location>
        <begin position="213"/>
        <end position="238"/>
    </location>
</feature>
<keyword evidence="4" id="KW-0472">Membrane</keyword>
<evidence type="ECO:0000259" key="5">
    <source>
        <dbReference type="PROSITE" id="PS50199"/>
    </source>
</evidence>
<comment type="caution">
    <text evidence="6">The sequence shown here is derived from an EMBL/GenBank/DDBJ whole genome shotgun (WGS) entry which is preliminary data.</text>
</comment>
<proteinExistence type="predicted"/>
<dbReference type="Gene3D" id="3.30.70.790">
    <property type="entry name" value="UreE, C-terminal domain"/>
    <property type="match status" value="1"/>
</dbReference>
<accession>A0ABT7PPP1</accession>
<feature type="domain" description="RanBP2-type" evidence="5">
    <location>
        <begin position="80"/>
        <end position="109"/>
    </location>
</feature>